<dbReference type="Gene3D" id="1.10.530.10">
    <property type="match status" value="1"/>
</dbReference>
<evidence type="ECO:0000259" key="4">
    <source>
        <dbReference type="SMART" id="SM00047"/>
    </source>
</evidence>
<sequence length="221" mass="25332">MKTFKWIFGIIVVLIIGFFGFKGAKAVYNNMEQNQVAKDNQNQIIETQKKEAEAKHKFAVSIANPSIKVYKQSHQVLPSIVVAQAIQESNWGTSELYKKANNIFGIKGKYKGQFIRYYTDEYVSNDTPTKKGEKVVREGSQKKVSVPATFRKYPSITEAVENHDRVIALNFIKQKNITSYVDQANMLQKNNYATDPTYAKSLIKLIRQYNLEKYDNEAINN</sequence>
<dbReference type="PANTHER" id="PTHR33308:SF9">
    <property type="entry name" value="PEPTIDOGLYCAN HYDROLASE FLGJ"/>
    <property type="match status" value="1"/>
</dbReference>
<dbReference type="PRINTS" id="PR01002">
    <property type="entry name" value="FLGFLGJ"/>
</dbReference>
<dbReference type="EMBL" id="QUAM01000001">
    <property type="protein sequence ID" value="TPR16181.1"/>
    <property type="molecule type" value="Genomic_DNA"/>
</dbReference>
<dbReference type="RefSeq" id="WP_105987433.1">
    <property type="nucleotide sequence ID" value="NZ_POST01000001.1"/>
</dbReference>
<dbReference type="InterPro" id="IPR002901">
    <property type="entry name" value="MGlyc_endo_b_GlcNAc-like_dom"/>
</dbReference>
<dbReference type="SMART" id="SM00047">
    <property type="entry name" value="LYZ2"/>
    <property type="match status" value="1"/>
</dbReference>
<feature type="domain" description="Mannosyl-glycoprotein endo-beta-N-acetylglucosamidase-like" evidence="4">
    <location>
        <begin position="46"/>
        <end position="215"/>
    </location>
</feature>
<accession>A0ABY2YZ50</accession>
<dbReference type="Pfam" id="PF01832">
    <property type="entry name" value="Glucosaminidase"/>
    <property type="match status" value="1"/>
</dbReference>
<comment type="similarity">
    <text evidence="1">Belongs to the glycosyl hydrolase 73 family.</text>
</comment>
<keyword evidence="3" id="KW-0812">Transmembrane</keyword>
<evidence type="ECO:0000256" key="1">
    <source>
        <dbReference type="ARBA" id="ARBA00010266"/>
    </source>
</evidence>
<evidence type="ECO:0000313" key="5">
    <source>
        <dbReference type="EMBL" id="TPR16181.1"/>
    </source>
</evidence>
<dbReference type="Proteomes" id="UP000767392">
    <property type="component" value="Unassembled WGS sequence"/>
</dbReference>
<gene>
    <name evidence="5" type="ORF">DY048_01580</name>
</gene>
<name>A0ABY2YZ50_9LACO</name>
<keyword evidence="6" id="KW-1185">Reference proteome</keyword>
<dbReference type="PANTHER" id="PTHR33308">
    <property type="entry name" value="PEPTIDOGLYCAN HYDROLASE FLGJ"/>
    <property type="match status" value="1"/>
</dbReference>
<dbReference type="InterPro" id="IPR051056">
    <property type="entry name" value="Glycosyl_Hydrolase_73"/>
</dbReference>
<reference evidence="5 6" key="1">
    <citation type="submission" date="2018-08" db="EMBL/GenBank/DDBJ databases">
        <title>Comparative genomics of wild bee and flower associated Lactobacillus reveals potential adaptation to the bee host.</title>
        <authorList>
            <person name="Vuong H.Q."/>
            <person name="Mcfrederick Q.S."/>
        </authorList>
    </citation>
    <scope>NUCLEOTIDE SEQUENCE [LARGE SCALE GENOMIC DNA]</scope>
    <source>
        <strain evidence="5 6">HV_04</strain>
    </source>
</reference>
<protein>
    <submittedName>
        <fullName evidence="5">Mannosyl-glycoprotein endo-beta-N-acetylglucosamidase</fullName>
    </submittedName>
</protein>
<keyword evidence="3" id="KW-0472">Membrane</keyword>
<evidence type="ECO:0000256" key="3">
    <source>
        <dbReference type="SAM" id="Phobius"/>
    </source>
</evidence>
<dbReference type="Gene3D" id="4.10.80.30">
    <property type="entry name" value="DNA polymerase, domain 6"/>
    <property type="match status" value="1"/>
</dbReference>
<evidence type="ECO:0000256" key="2">
    <source>
        <dbReference type="ARBA" id="ARBA00022801"/>
    </source>
</evidence>
<evidence type="ECO:0000313" key="6">
    <source>
        <dbReference type="Proteomes" id="UP000767392"/>
    </source>
</evidence>
<proteinExistence type="inferred from homology"/>
<feature type="transmembrane region" description="Helical" evidence="3">
    <location>
        <begin position="6"/>
        <end position="24"/>
    </location>
</feature>
<comment type="caution">
    <text evidence="5">The sequence shown here is derived from an EMBL/GenBank/DDBJ whole genome shotgun (WGS) entry which is preliminary data.</text>
</comment>
<keyword evidence="2" id="KW-0378">Hydrolase</keyword>
<keyword evidence="3" id="KW-1133">Transmembrane helix</keyword>
<organism evidence="5 6">
    <name type="scientific">Apilactobacillus timberlakei</name>
    <dbReference type="NCBI Taxonomy" id="2008380"/>
    <lineage>
        <taxon>Bacteria</taxon>
        <taxon>Bacillati</taxon>
        <taxon>Bacillota</taxon>
        <taxon>Bacilli</taxon>
        <taxon>Lactobacillales</taxon>
        <taxon>Lactobacillaceae</taxon>
        <taxon>Apilactobacillus</taxon>
    </lineage>
</organism>